<dbReference type="InterPro" id="IPR002413">
    <property type="entry name" value="V5_allergen-like"/>
</dbReference>
<dbReference type="InterPro" id="IPR001283">
    <property type="entry name" value="CRISP-related"/>
</dbReference>
<dbReference type="GeneID" id="117647158"/>
<dbReference type="PROSITE" id="PS01010">
    <property type="entry name" value="CRISP_2"/>
    <property type="match status" value="1"/>
</dbReference>
<dbReference type="OrthoDB" id="414826at2759"/>
<dbReference type="SUPFAM" id="SSF55797">
    <property type="entry name" value="PR-1-like"/>
    <property type="match status" value="1"/>
</dbReference>
<evidence type="ECO:0000259" key="1">
    <source>
        <dbReference type="SMART" id="SM00198"/>
    </source>
</evidence>
<dbReference type="PRINTS" id="PR00837">
    <property type="entry name" value="V5TPXLIKE"/>
</dbReference>
<dbReference type="Proteomes" id="UP000515158">
    <property type="component" value="Unplaced"/>
</dbReference>
<reference evidence="3" key="1">
    <citation type="submission" date="2025-08" db="UniProtKB">
        <authorList>
            <consortium name="RefSeq"/>
        </authorList>
    </citation>
    <scope>IDENTIFICATION</scope>
    <source>
        <tissue evidence="3">Total insect</tissue>
    </source>
</reference>
<dbReference type="KEGG" id="tpal:117647158"/>
<dbReference type="InterPro" id="IPR035940">
    <property type="entry name" value="CAP_sf"/>
</dbReference>
<dbReference type="AlphaFoldDB" id="A0A6P8ZPS6"/>
<protein>
    <submittedName>
        <fullName evidence="3">CRISP/Allergen/PR-1-like</fullName>
    </submittedName>
</protein>
<name>A0A6P8ZPS6_THRPL</name>
<dbReference type="PRINTS" id="PR00838">
    <property type="entry name" value="V5ALLERGEN"/>
</dbReference>
<keyword evidence="2" id="KW-1185">Reference proteome</keyword>
<dbReference type="SMART" id="SM00198">
    <property type="entry name" value="SCP"/>
    <property type="match status" value="1"/>
</dbReference>
<organism evidence="3">
    <name type="scientific">Thrips palmi</name>
    <name type="common">Melon thrips</name>
    <dbReference type="NCBI Taxonomy" id="161013"/>
    <lineage>
        <taxon>Eukaryota</taxon>
        <taxon>Metazoa</taxon>
        <taxon>Ecdysozoa</taxon>
        <taxon>Arthropoda</taxon>
        <taxon>Hexapoda</taxon>
        <taxon>Insecta</taxon>
        <taxon>Pterygota</taxon>
        <taxon>Neoptera</taxon>
        <taxon>Paraneoptera</taxon>
        <taxon>Thysanoptera</taxon>
        <taxon>Terebrantia</taxon>
        <taxon>Thripoidea</taxon>
        <taxon>Thripidae</taxon>
        <taxon>Thrips</taxon>
    </lineage>
</organism>
<dbReference type="RefSeq" id="XP_034244619.1">
    <property type="nucleotide sequence ID" value="XM_034388728.1"/>
</dbReference>
<dbReference type="InterPro" id="IPR018244">
    <property type="entry name" value="Allrgn_V5/Tpx1_CS"/>
</dbReference>
<proteinExistence type="predicted"/>
<dbReference type="PANTHER" id="PTHR10334">
    <property type="entry name" value="CYSTEINE-RICH SECRETORY PROTEIN-RELATED"/>
    <property type="match status" value="1"/>
</dbReference>
<gene>
    <name evidence="3" type="primary">LOC117647158</name>
</gene>
<feature type="domain" description="SCP" evidence="1">
    <location>
        <begin position="1"/>
        <end position="126"/>
    </location>
</feature>
<evidence type="ECO:0000313" key="3">
    <source>
        <dbReference type="RefSeq" id="XP_034244619.1"/>
    </source>
</evidence>
<sequence>MLQMTWSDEVAGLAQRWADQCSFGYDECAKTDAFRLGQSMAIWYSQDPQLFPAPEGRVEGWFNERQQANLTSLVEAFTFAPTTAAFTQLAWADTWLLGCGRSRYSSVGVLTEVLVCNYGPSGNVPGGRVYTPGAACSACPAACSPTYPGLCVTTAG</sequence>
<dbReference type="Gene3D" id="3.40.33.10">
    <property type="entry name" value="CAP"/>
    <property type="match status" value="1"/>
</dbReference>
<accession>A0A6P8ZPS6</accession>
<dbReference type="CDD" id="cd05380">
    <property type="entry name" value="CAP_euk"/>
    <property type="match status" value="1"/>
</dbReference>
<evidence type="ECO:0000313" key="2">
    <source>
        <dbReference type="Proteomes" id="UP000515158"/>
    </source>
</evidence>
<dbReference type="Pfam" id="PF00188">
    <property type="entry name" value="CAP"/>
    <property type="match status" value="1"/>
</dbReference>
<dbReference type="GO" id="GO:0005576">
    <property type="term" value="C:extracellular region"/>
    <property type="evidence" value="ECO:0007669"/>
    <property type="project" value="UniProtKB-SubCell"/>
</dbReference>
<dbReference type="InterPro" id="IPR014044">
    <property type="entry name" value="CAP_dom"/>
</dbReference>
<dbReference type="InParanoid" id="A0A6P8ZPS6"/>